<dbReference type="InterPro" id="IPR027417">
    <property type="entry name" value="P-loop_NTPase"/>
</dbReference>
<dbReference type="InterPro" id="IPR026337">
    <property type="entry name" value="AKG_HExxH"/>
</dbReference>
<feature type="compositionally biased region" description="Pro residues" evidence="1">
    <location>
        <begin position="920"/>
        <end position="931"/>
    </location>
</feature>
<dbReference type="PANTHER" id="PTHR46082">
    <property type="entry name" value="ATP/GTP-BINDING PROTEIN-RELATED"/>
    <property type="match status" value="1"/>
</dbReference>
<comment type="caution">
    <text evidence="2">The sequence shown here is derived from an EMBL/GenBank/DDBJ whole genome shotgun (WGS) entry which is preliminary data.</text>
</comment>
<evidence type="ECO:0000256" key="1">
    <source>
        <dbReference type="SAM" id="MobiDB-lite"/>
    </source>
</evidence>
<dbReference type="NCBIfam" id="TIGR04267">
    <property type="entry name" value="mod_HExxH"/>
    <property type="match status" value="1"/>
</dbReference>
<reference evidence="2 3" key="1">
    <citation type="submission" date="2020-01" db="EMBL/GenBank/DDBJ databases">
        <title>Insect and environment-associated Actinomycetes.</title>
        <authorList>
            <person name="Currrie C."/>
            <person name="Chevrette M."/>
            <person name="Carlson C."/>
            <person name="Stubbendieck R."/>
            <person name="Wendt-Pienkowski E."/>
        </authorList>
    </citation>
    <scope>NUCLEOTIDE SEQUENCE [LARGE SCALE GENOMIC DNA]</scope>
    <source>
        <strain evidence="2 3">SID7903</strain>
    </source>
</reference>
<organism evidence="2 3">
    <name type="scientific">Streptomyces anulatus</name>
    <name type="common">Streptomyces chrysomallus</name>
    <dbReference type="NCBI Taxonomy" id="1892"/>
    <lineage>
        <taxon>Bacteria</taxon>
        <taxon>Bacillati</taxon>
        <taxon>Actinomycetota</taxon>
        <taxon>Actinomycetes</taxon>
        <taxon>Kitasatosporales</taxon>
        <taxon>Streptomycetaceae</taxon>
        <taxon>Streptomyces</taxon>
    </lineage>
</organism>
<gene>
    <name evidence="2" type="ORF">G3I58_26985</name>
</gene>
<protein>
    <submittedName>
        <fullName evidence="2">Tetratricopeptide repeat protein</fullName>
    </submittedName>
</protein>
<accession>A0A7K3RH89</accession>
<dbReference type="Gene3D" id="1.25.40.10">
    <property type="entry name" value="Tetratricopeptide repeat domain"/>
    <property type="match status" value="2"/>
</dbReference>
<evidence type="ECO:0000313" key="3">
    <source>
        <dbReference type="Proteomes" id="UP000470951"/>
    </source>
</evidence>
<sequence>MPGGNAISALGPGAFASGTAHIERLFVLSEELVAQAASSSPGRTADHDTDGTGGSPRSYEVVPVALPERRVERLRGREGLVTRLVRSIEQRVRGDLDIPGVWVLNGLGGIGKTTVALEAAHRVSRTVAHVWWVSGGGREEVSEAMLAVAFSVGARPAEFHRVNPADVTWRHLDQLREPWLLVLDNVDDPAALLTSKGSAADGVGWLRSPRHGHGTVLVTSREARRERWGSWVEDVPVEPLGHEDGARVLLDLVPRGGSTAEARALAEELGSLPLALYLAGSYLARTRAKLWHPPEGTPQNFPTYRRAFAEQLGTLAYDPDSSLAPSERARRAILTTWEFSLDLLRRESGTDDARHLLRLLACFGPAPVPHRLLDIGLLAGSGLFENAPDGERVENALRGLAGLRLVDIEDADTGGGEASDEDGERIGADEDGEDQYDDHRVHADEAARDLGRNIRMHPLVRASNRAHDDFAPRAGTHLRLLVELLNRATGPLRPPEPVHWAPWRVLAAHCAAPLSLLPLLHPEESDPGTVLAAGEPLLRAVAYRNYRGLYADALQELDALTTVWSARLGEDAPGTIEARLAGVWPLRGLGRLHEAEAVCRDLSASCDRALPADHALSQSARSSRARVLRELGRYAEAEEELRGVLRLRLADPTTDPAKVLRSRHDLAALLYENGRLDEAVDELRGMWDNRSRPVGLDPTMLSIGITLAAALRASGRPEEARNIAGEVVDGCRSVTDEDHPLLLSARHEHARTVRDLGQLERAETEFAEVHQLYKHRFGPEHHNALAARHELATVLHLSGRHTEAQEHLRAVLDINGRRLGEDHPDVNVCRDNLALVLRETTEAEPEPETAEGLVDLSGFSLGEALSLNISSRQATDAVTRFGNPRQSRSSESPWPGGYSRVVPTTARRARTRPEVVRSPAPAPPPSTPPAPGSTKAAAPFHTLSPAALRALATGQEDPALIDRLRSGQRSTRLLVLRDLLQPGAFLCAPTDALPPIGEVRTLLEKADHADRHEVDALLLHPSVGRWMSHMLRRRAAEHAPADPSLWTDLGHVHTLAVAAGIRAGLRFRFRVPVHEGRAFLPTLGYAELGTPDAHAAEIIVKRRSVHFPEAGISVPKPLTGQAPGWYPAHHLGAGAGDGALNVLLDDADPFRHADATPAPAPHHPLDPAAAGRWAGLLAGAQNLLWRTDRQQTRAIGAALTALTPHGSAGTEVVSHTSSDAFGGIILSEPTCAEDLAVTLVHEFRHMKLNAVTDLVPLLTRAPAGTAEGEDEVFQAPWRDDPRDFEGTFHGVFAHSGVVDFWRRVCREAEGPLLRRAQFELAHWWPQVYDTFDVLRASPRLTPAGRRFLALAVGSADRPAELLDVPDDVALLAREAVIGNRTRWRIHHLRPTLAEVADCVTAWQAGSPLPAHAGTAPLLAPGPTVPATSPATALLRRFAVGTAPTGGPLDAAPGDGGESVGVRTALARTRGYAALARRLCTDRIADAPQDHEAWIGLGLALRRADRETPPDIAAARALSHRPELIRAIHAALTAGLGQTVDPVALAAWSARPTDTEIPGIHRTRRERNAAPPPPPT</sequence>
<dbReference type="Pfam" id="PF13374">
    <property type="entry name" value="TPR_10"/>
    <property type="match status" value="1"/>
</dbReference>
<dbReference type="PRINTS" id="PR00364">
    <property type="entry name" value="DISEASERSIST"/>
</dbReference>
<dbReference type="Proteomes" id="UP000470951">
    <property type="component" value="Unassembled WGS sequence"/>
</dbReference>
<feature type="region of interest" description="Disordered" evidence="1">
    <location>
        <begin position="1552"/>
        <end position="1575"/>
    </location>
</feature>
<evidence type="ECO:0000313" key="2">
    <source>
        <dbReference type="EMBL" id="NEC01594.1"/>
    </source>
</evidence>
<feature type="compositionally biased region" description="Acidic residues" evidence="1">
    <location>
        <begin position="411"/>
        <end position="436"/>
    </location>
</feature>
<name>A0A7K3RH89_STRAQ</name>
<feature type="region of interest" description="Disordered" evidence="1">
    <location>
        <begin position="411"/>
        <end position="439"/>
    </location>
</feature>
<dbReference type="SUPFAM" id="SSF48452">
    <property type="entry name" value="TPR-like"/>
    <property type="match status" value="2"/>
</dbReference>
<dbReference type="EMBL" id="JAAGMS010000297">
    <property type="protein sequence ID" value="NEC01594.1"/>
    <property type="molecule type" value="Genomic_DNA"/>
</dbReference>
<dbReference type="SUPFAM" id="SSF52540">
    <property type="entry name" value="P-loop containing nucleoside triphosphate hydrolases"/>
    <property type="match status" value="1"/>
</dbReference>
<feature type="region of interest" description="Disordered" evidence="1">
    <location>
        <begin position="37"/>
        <end position="59"/>
    </location>
</feature>
<proteinExistence type="predicted"/>
<dbReference type="Pfam" id="PF13424">
    <property type="entry name" value="TPR_12"/>
    <property type="match status" value="1"/>
</dbReference>
<dbReference type="Gene3D" id="3.40.50.300">
    <property type="entry name" value="P-loop containing nucleotide triphosphate hydrolases"/>
    <property type="match status" value="1"/>
</dbReference>
<dbReference type="InterPro" id="IPR053137">
    <property type="entry name" value="NLR-like"/>
</dbReference>
<dbReference type="InterPro" id="IPR011990">
    <property type="entry name" value="TPR-like_helical_dom_sf"/>
</dbReference>
<feature type="region of interest" description="Disordered" evidence="1">
    <location>
        <begin position="872"/>
        <end position="938"/>
    </location>
</feature>
<dbReference type="PANTHER" id="PTHR46082:SF6">
    <property type="entry name" value="AAA+ ATPASE DOMAIN-CONTAINING PROTEIN-RELATED"/>
    <property type="match status" value="1"/>
</dbReference>